<keyword evidence="2" id="KW-1185">Reference proteome</keyword>
<dbReference type="AlphaFoldDB" id="A0AAN6X557"/>
<dbReference type="Proteomes" id="UP001303160">
    <property type="component" value="Unassembled WGS sequence"/>
</dbReference>
<sequence length="313" mass="35580">MSSVRRRKAAAKRKSTDVQVIGGDAKRIRTSTGAPSAVPNTRLVHVPVGDGIKTLRMAVDGANDVPDPSTRTLSALERLPGEIRNMVYAYSLVTDESIVPRISGLPPGTAHPPRTGIPAESLLGLALGTNRCISREVLSYFYGMNKFALSLPYHKPWLNRITRRNSACIRAVTLHCEGNDSHSRTYLFEMQNTVGKRCPNLETIDYNCEWFMHSDQKFLERMVVNHMAKTWKQFRRLETINIQHFNLPARLKENSPAWQLLTKLCKQSTVSVLITQRRSQLLEDKAVFEWDKEKGVVAKHVDEERRDLLSRRF</sequence>
<comment type="caution">
    <text evidence="1">The sequence shown here is derived from an EMBL/GenBank/DDBJ whole genome shotgun (WGS) entry which is preliminary data.</text>
</comment>
<name>A0AAN6X557_9PEZI</name>
<proteinExistence type="predicted"/>
<dbReference type="PANTHER" id="PTHR42085:SF1">
    <property type="entry name" value="F-BOX DOMAIN-CONTAINING PROTEIN"/>
    <property type="match status" value="1"/>
</dbReference>
<dbReference type="InterPro" id="IPR038883">
    <property type="entry name" value="AN11006-like"/>
</dbReference>
<reference evidence="1" key="1">
    <citation type="journal article" date="2023" name="Mol. Phylogenet. Evol.">
        <title>Genome-scale phylogeny and comparative genomics of the fungal order Sordariales.</title>
        <authorList>
            <person name="Hensen N."/>
            <person name="Bonometti L."/>
            <person name="Westerberg I."/>
            <person name="Brannstrom I.O."/>
            <person name="Guillou S."/>
            <person name="Cros-Aarteil S."/>
            <person name="Calhoun S."/>
            <person name="Haridas S."/>
            <person name="Kuo A."/>
            <person name="Mondo S."/>
            <person name="Pangilinan J."/>
            <person name="Riley R."/>
            <person name="LaButti K."/>
            <person name="Andreopoulos B."/>
            <person name="Lipzen A."/>
            <person name="Chen C."/>
            <person name="Yan M."/>
            <person name="Daum C."/>
            <person name="Ng V."/>
            <person name="Clum A."/>
            <person name="Steindorff A."/>
            <person name="Ohm R.A."/>
            <person name="Martin F."/>
            <person name="Silar P."/>
            <person name="Natvig D.O."/>
            <person name="Lalanne C."/>
            <person name="Gautier V."/>
            <person name="Ament-Velasquez S.L."/>
            <person name="Kruys A."/>
            <person name="Hutchinson M.I."/>
            <person name="Powell A.J."/>
            <person name="Barry K."/>
            <person name="Miller A.N."/>
            <person name="Grigoriev I.V."/>
            <person name="Debuchy R."/>
            <person name="Gladieux P."/>
            <person name="Hiltunen Thoren M."/>
            <person name="Johannesson H."/>
        </authorList>
    </citation>
    <scope>NUCLEOTIDE SEQUENCE</scope>
    <source>
        <strain evidence="1">CBS 315.58</strain>
    </source>
</reference>
<accession>A0AAN6X557</accession>
<dbReference type="EMBL" id="MU864079">
    <property type="protein sequence ID" value="KAK4194254.1"/>
    <property type="molecule type" value="Genomic_DNA"/>
</dbReference>
<protein>
    <submittedName>
        <fullName evidence="1">Uncharacterized protein</fullName>
    </submittedName>
</protein>
<dbReference type="PANTHER" id="PTHR42085">
    <property type="entry name" value="F-BOX DOMAIN-CONTAINING PROTEIN"/>
    <property type="match status" value="1"/>
</dbReference>
<reference evidence="1" key="2">
    <citation type="submission" date="2023-05" db="EMBL/GenBank/DDBJ databases">
        <authorList>
            <consortium name="Lawrence Berkeley National Laboratory"/>
            <person name="Steindorff A."/>
            <person name="Hensen N."/>
            <person name="Bonometti L."/>
            <person name="Westerberg I."/>
            <person name="Brannstrom I.O."/>
            <person name="Guillou S."/>
            <person name="Cros-Aarteil S."/>
            <person name="Calhoun S."/>
            <person name="Haridas S."/>
            <person name="Kuo A."/>
            <person name="Mondo S."/>
            <person name="Pangilinan J."/>
            <person name="Riley R."/>
            <person name="Labutti K."/>
            <person name="Andreopoulos B."/>
            <person name="Lipzen A."/>
            <person name="Chen C."/>
            <person name="Yanf M."/>
            <person name="Daum C."/>
            <person name="Ng V."/>
            <person name="Clum A."/>
            <person name="Ohm R."/>
            <person name="Martin F."/>
            <person name="Silar P."/>
            <person name="Natvig D."/>
            <person name="Lalanne C."/>
            <person name="Gautier V."/>
            <person name="Ament-Velasquez S.L."/>
            <person name="Kruys A."/>
            <person name="Hutchinson M.I."/>
            <person name="Powell A.J."/>
            <person name="Barry K."/>
            <person name="Miller A.N."/>
            <person name="Grigoriev I.V."/>
            <person name="Debuchy R."/>
            <person name="Gladieux P."/>
            <person name="Thoren M.H."/>
            <person name="Johannesson H."/>
        </authorList>
    </citation>
    <scope>NUCLEOTIDE SEQUENCE</scope>
    <source>
        <strain evidence="1">CBS 315.58</strain>
    </source>
</reference>
<evidence type="ECO:0000313" key="2">
    <source>
        <dbReference type="Proteomes" id="UP001303160"/>
    </source>
</evidence>
<gene>
    <name evidence="1" type="ORF">QBC40DRAFT_320865</name>
</gene>
<organism evidence="1 2">
    <name type="scientific">Triangularia verruculosa</name>
    <dbReference type="NCBI Taxonomy" id="2587418"/>
    <lineage>
        <taxon>Eukaryota</taxon>
        <taxon>Fungi</taxon>
        <taxon>Dikarya</taxon>
        <taxon>Ascomycota</taxon>
        <taxon>Pezizomycotina</taxon>
        <taxon>Sordariomycetes</taxon>
        <taxon>Sordariomycetidae</taxon>
        <taxon>Sordariales</taxon>
        <taxon>Podosporaceae</taxon>
        <taxon>Triangularia</taxon>
    </lineage>
</organism>
<evidence type="ECO:0000313" key="1">
    <source>
        <dbReference type="EMBL" id="KAK4194254.1"/>
    </source>
</evidence>